<sequence>MNKIFLSTSITLLLGFNAAEAINYCGNETTGHVIAHINGMMVSPNGAHDNWMAMRDRLKGFEPPAINPNGESVNHAPKYALFYNHSYGLNRAGSGFANDMIENTVFSLKNKLPNLTYDQVWDIVENTKLPFRMLHRTAQTYTALTAPEAAIVLDFIGKTYFSETNMDIIERDNRRTYNIMLNQSRSILMQGRALTWVAHSQGNFYANALAKDLAQEAKVTNPPFIATQFNIAHIALPTSADGRFVGGKYGNHITWEGDNAMLLARIGGKITLSPTTPPNYLKSEDETNYYLLDNKFGIGGHSMTAIYLGTYDSAARDLTKGDPSFVKYAPNSLLDISKATTQMIKNTVLSSTPRRGSVGPLVATLIWNRRGDIDLHTIEPNGNMVYFNNQQGDFGELDWDDRYRTGPEHYTASCEALTEGKFTFAVNYYEDHYSAGPITTTLAFTAFGKAFTPINLTLPAQKGDLGSANPVPVLTIELSKNPQRPGEWIVRHTIHNGVEVLRLNGKPTFSK</sequence>
<dbReference type="RefSeq" id="WP_189066924.1">
    <property type="nucleotide sequence ID" value="NZ_BMQM01000077.1"/>
</dbReference>
<feature type="signal peptide" evidence="1">
    <location>
        <begin position="1"/>
        <end position="21"/>
    </location>
</feature>
<name>A0ABQ2RX30_9DEIO</name>
<proteinExistence type="predicted"/>
<evidence type="ECO:0000256" key="1">
    <source>
        <dbReference type="SAM" id="SignalP"/>
    </source>
</evidence>
<evidence type="ECO:0000313" key="2">
    <source>
        <dbReference type="EMBL" id="GGR76685.1"/>
    </source>
</evidence>
<keyword evidence="3" id="KW-1185">Reference proteome</keyword>
<organism evidence="2 3">
    <name type="scientific">Deinococcus seoulensis</name>
    <dbReference type="NCBI Taxonomy" id="1837379"/>
    <lineage>
        <taxon>Bacteria</taxon>
        <taxon>Thermotogati</taxon>
        <taxon>Deinococcota</taxon>
        <taxon>Deinococci</taxon>
        <taxon>Deinococcales</taxon>
        <taxon>Deinococcaceae</taxon>
        <taxon>Deinococcus</taxon>
    </lineage>
</organism>
<protein>
    <submittedName>
        <fullName evidence="2">Uncharacterized protein</fullName>
    </submittedName>
</protein>
<dbReference type="EMBL" id="BMQM01000077">
    <property type="protein sequence ID" value="GGR76685.1"/>
    <property type="molecule type" value="Genomic_DNA"/>
</dbReference>
<keyword evidence="1" id="KW-0732">Signal</keyword>
<comment type="caution">
    <text evidence="2">The sequence shown here is derived from an EMBL/GenBank/DDBJ whole genome shotgun (WGS) entry which is preliminary data.</text>
</comment>
<feature type="chain" id="PRO_5045244993" evidence="1">
    <location>
        <begin position="22"/>
        <end position="511"/>
    </location>
</feature>
<gene>
    <name evidence="2" type="ORF">GCM10008959_41660</name>
</gene>
<dbReference type="Proteomes" id="UP000634308">
    <property type="component" value="Unassembled WGS sequence"/>
</dbReference>
<accession>A0ABQ2RX30</accession>
<evidence type="ECO:0000313" key="3">
    <source>
        <dbReference type="Proteomes" id="UP000634308"/>
    </source>
</evidence>
<reference evidence="3" key="1">
    <citation type="journal article" date="2019" name="Int. J. Syst. Evol. Microbiol.">
        <title>The Global Catalogue of Microorganisms (GCM) 10K type strain sequencing project: providing services to taxonomists for standard genome sequencing and annotation.</title>
        <authorList>
            <consortium name="The Broad Institute Genomics Platform"/>
            <consortium name="The Broad Institute Genome Sequencing Center for Infectious Disease"/>
            <person name="Wu L."/>
            <person name="Ma J."/>
        </authorList>
    </citation>
    <scope>NUCLEOTIDE SEQUENCE [LARGE SCALE GENOMIC DNA]</scope>
    <source>
        <strain evidence="3">JCM 31404</strain>
    </source>
</reference>